<dbReference type="PANTHER" id="PTHR47861:SF3">
    <property type="entry name" value="FKBP-TYPE PEPTIDYL-PROLYL CIS-TRANS ISOMERASE SLYD"/>
    <property type="match status" value="1"/>
</dbReference>
<keyword evidence="5" id="KW-0963">Cytoplasm</keyword>
<keyword evidence="8 10" id="KW-0413">Isomerase</keyword>
<evidence type="ECO:0000256" key="6">
    <source>
        <dbReference type="ARBA" id="ARBA00023110"/>
    </source>
</evidence>
<evidence type="ECO:0000256" key="7">
    <source>
        <dbReference type="ARBA" id="ARBA00023186"/>
    </source>
</evidence>
<evidence type="ECO:0000313" key="10">
    <source>
        <dbReference type="EMBL" id="KUG21215.1"/>
    </source>
</evidence>
<dbReference type="GO" id="GO:0003755">
    <property type="term" value="F:peptidyl-prolyl cis-trans isomerase activity"/>
    <property type="evidence" value="ECO:0007669"/>
    <property type="project" value="UniProtKB-KW"/>
</dbReference>
<gene>
    <name evidence="10" type="ORF">ASZ90_009030</name>
</gene>
<comment type="caution">
    <text evidence="10">The sequence shown here is derived from an EMBL/GenBank/DDBJ whole genome shotgun (WGS) entry which is preliminary data.</text>
</comment>
<dbReference type="EC" id="5.2.1.8" evidence="4"/>
<evidence type="ECO:0000256" key="4">
    <source>
        <dbReference type="ARBA" id="ARBA00013194"/>
    </source>
</evidence>
<feature type="domain" description="PPIase FKBP-type" evidence="9">
    <location>
        <begin position="1"/>
        <end position="77"/>
    </location>
</feature>
<dbReference type="InterPro" id="IPR048261">
    <property type="entry name" value="SlpA/SlyD-like_ins_sf"/>
</dbReference>
<dbReference type="Gene3D" id="3.10.50.40">
    <property type="match status" value="1"/>
</dbReference>
<organism evidence="10">
    <name type="scientific">hydrocarbon metagenome</name>
    <dbReference type="NCBI Taxonomy" id="938273"/>
    <lineage>
        <taxon>unclassified sequences</taxon>
        <taxon>metagenomes</taxon>
        <taxon>ecological metagenomes</taxon>
    </lineage>
</organism>
<dbReference type="GO" id="GO:0005737">
    <property type="term" value="C:cytoplasm"/>
    <property type="evidence" value="ECO:0007669"/>
    <property type="project" value="UniProtKB-SubCell"/>
</dbReference>
<dbReference type="Gene3D" id="2.40.10.330">
    <property type="match status" value="1"/>
</dbReference>
<dbReference type="EMBL" id="LNQE01001088">
    <property type="protein sequence ID" value="KUG21215.1"/>
    <property type="molecule type" value="Genomic_DNA"/>
</dbReference>
<evidence type="ECO:0000259" key="9">
    <source>
        <dbReference type="PROSITE" id="PS50059"/>
    </source>
</evidence>
<keyword evidence="6" id="KW-0697">Rotamase</keyword>
<dbReference type="GO" id="GO:0042026">
    <property type="term" value="P:protein refolding"/>
    <property type="evidence" value="ECO:0007669"/>
    <property type="project" value="UniProtKB-ARBA"/>
</dbReference>
<comment type="similarity">
    <text evidence="3">Belongs to the FKBP-type PPIase family.</text>
</comment>
<dbReference type="PROSITE" id="PS50059">
    <property type="entry name" value="FKBP_PPIASE"/>
    <property type="match status" value="1"/>
</dbReference>
<dbReference type="AlphaFoldDB" id="A0A0W8FK10"/>
<proteinExistence type="inferred from homology"/>
<dbReference type="PANTHER" id="PTHR47861">
    <property type="entry name" value="FKBP-TYPE PEPTIDYL-PROLYL CIS-TRANS ISOMERASE SLYD"/>
    <property type="match status" value="1"/>
</dbReference>
<reference evidence="10" key="1">
    <citation type="journal article" date="2015" name="Proc. Natl. Acad. Sci. U.S.A.">
        <title>Networks of energetic and metabolic interactions define dynamics in microbial communities.</title>
        <authorList>
            <person name="Embree M."/>
            <person name="Liu J.K."/>
            <person name="Al-Bassam M.M."/>
            <person name="Zengler K."/>
        </authorList>
    </citation>
    <scope>NUCLEOTIDE SEQUENCE</scope>
</reference>
<evidence type="ECO:0000256" key="3">
    <source>
        <dbReference type="ARBA" id="ARBA00006577"/>
    </source>
</evidence>
<evidence type="ECO:0000256" key="2">
    <source>
        <dbReference type="ARBA" id="ARBA00004496"/>
    </source>
</evidence>
<dbReference type="Pfam" id="PF00254">
    <property type="entry name" value="FKBP_C"/>
    <property type="match status" value="1"/>
</dbReference>
<dbReference type="SUPFAM" id="SSF54534">
    <property type="entry name" value="FKBP-like"/>
    <property type="match status" value="1"/>
</dbReference>
<protein>
    <recommendedName>
        <fullName evidence="4">peptidylprolyl isomerase</fullName>
        <ecNumber evidence="4">5.2.1.8</ecNumber>
    </recommendedName>
</protein>
<comment type="subcellular location">
    <subcellularLocation>
        <location evidence="2">Cytoplasm</location>
    </subcellularLocation>
</comment>
<evidence type="ECO:0000256" key="8">
    <source>
        <dbReference type="ARBA" id="ARBA00023235"/>
    </source>
</evidence>
<dbReference type="InterPro" id="IPR001179">
    <property type="entry name" value="PPIase_FKBP_dom"/>
</dbReference>
<accession>A0A0W8FK10</accession>
<keyword evidence="7" id="KW-0143">Chaperone</keyword>
<evidence type="ECO:0000256" key="5">
    <source>
        <dbReference type="ARBA" id="ARBA00022490"/>
    </source>
</evidence>
<evidence type="ECO:0000256" key="1">
    <source>
        <dbReference type="ARBA" id="ARBA00000971"/>
    </source>
</evidence>
<sequence length="131" mass="14629">MHYTGRLEDGTVFDSSYDREPLQFTLGDGQVIQGFEEAIVGMNPGEKKTARVPADEAYGHRREDMMITADRNQLPEDFEPEVGQQLQILQSDGQVMVVTVREVTGSTVTLDANHPLAGMDLMFDIQLVEIE</sequence>
<comment type="catalytic activity">
    <reaction evidence="1">
        <text>[protein]-peptidylproline (omega=180) = [protein]-peptidylproline (omega=0)</text>
        <dbReference type="Rhea" id="RHEA:16237"/>
        <dbReference type="Rhea" id="RHEA-COMP:10747"/>
        <dbReference type="Rhea" id="RHEA-COMP:10748"/>
        <dbReference type="ChEBI" id="CHEBI:83833"/>
        <dbReference type="ChEBI" id="CHEBI:83834"/>
        <dbReference type="EC" id="5.2.1.8"/>
    </reaction>
</comment>
<dbReference type="InterPro" id="IPR046357">
    <property type="entry name" value="PPIase_dom_sf"/>
</dbReference>
<name>A0A0W8FK10_9ZZZZ</name>